<proteinExistence type="predicted"/>
<name>A0A6A7B8K8_9PLEO</name>
<feature type="compositionally biased region" description="Low complexity" evidence="1">
    <location>
        <begin position="279"/>
        <end position="290"/>
    </location>
</feature>
<dbReference type="EMBL" id="MU006301">
    <property type="protein sequence ID" value="KAF2851693.1"/>
    <property type="molecule type" value="Genomic_DNA"/>
</dbReference>
<organism evidence="2 3">
    <name type="scientific">Plenodomus tracheiphilus IPT5</name>
    <dbReference type="NCBI Taxonomy" id="1408161"/>
    <lineage>
        <taxon>Eukaryota</taxon>
        <taxon>Fungi</taxon>
        <taxon>Dikarya</taxon>
        <taxon>Ascomycota</taxon>
        <taxon>Pezizomycotina</taxon>
        <taxon>Dothideomycetes</taxon>
        <taxon>Pleosporomycetidae</taxon>
        <taxon>Pleosporales</taxon>
        <taxon>Pleosporineae</taxon>
        <taxon>Leptosphaeriaceae</taxon>
        <taxon>Plenodomus</taxon>
    </lineage>
</organism>
<evidence type="ECO:0000256" key="1">
    <source>
        <dbReference type="SAM" id="MobiDB-lite"/>
    </source>
</evidence>
<keyword evidence="3" id="KW-1185">Reference proteome</keyword>
<accession>A0A6A7B8K8</accession>
<dbReference type="OrthoDB" id="3783520at2759"/>
<dbReference type="AlphaFoldDB" id="A0A6A7B8K8"/>
<feature type="region of interest" description="Disordered" evidence="1">
    <location>
        <begin position="272"/>
        <end position="294"/>
    </location>
</feature>
<dbReference type="Proteomes" id="UP000799423">
    <property type="component" value="Unassembled WGS sequence"/>
</dbReference>
<feature type="compositionally biased region" description="Polar residues" evidence="1">
    <location>
        <begin position="359"/>
        <end position="369"/>
    </location>
</feature>
<sequence>MLHSRKSSPFDGPSTGFQTYYGHQKVFATRCWHEVHPASSKHTPWCSTCAAARARTRLDAAQRNLVAEGGLAPAEYLRDRRWNTARIKHDIAKQRLERDRKRDQLRWEREQAWDEAHQQYDSLHPQAAADLTERAECPLCAQSMEGQVTHIPEVQIARDMTWWELPGGLVVEHGLMPETPPPSRNRRRKPECRHEGSKALHQLIQRLRAAMYAADVHRQAWNARRRNECAVRRKHGLGEDFQIYPEFWDSPISGYISLRNHQQIIENQRVAERKARGNTTRLRPPRSSLSYSETSEGWEVDQDLIETLSQEEERARISKAARKVAEEVGYLYFVGAIDGIEEWRDDFMRSDRNLIVRTQVPNSETSGSEDSADGDSKNEDEYDEEDIDKMDVDEP</sequence>
<protein>
    <submittedName>
        <fullName evidence="2">Uncharacterized protein</fullName>
    </submittedName>
</protein>
<feature type="region of interest" description="Disordered" evidence="1">
    <location>
        <begin position="357"/>
        <end position="395"/>
    </location>
</feature>
<feature type="region of interest" description="Disordered" evidence="1">
    <location>
        <begin position="173"/>
        <end position="193"/>
    </location>
</feature>
<reference evidence="2" key="1">
    <citation type="submission" date="2020-01" db="EMBL/GenBank/DDBJ databases">
        <authorList>
            <consortium name="DOE Joint Genome Institute"/>
            <person name="Haridas S."/>
            <person name="Albert R."/>
            <person name="Binder M."/>
            <person name="Bloem J."/>
            <person name="Labutti K."/>
            <person name="Salamov A."/>
            <person name="Andreopoulos B."/>
            <person name="Baker S.E."/>
            <person name="Barry K."/>
            <person name="Bills G."/>
            <person name="Bluhm B.H."/>
            <person name="Cannon C."/>
            <person name="Castanera R."/>
            <person name="Culley D.E."/>
            <person name="Daum C."/>
            <person name="Ezra D."/>
            <person name="Gonzalez J.B."/>
            <person name="Henrissat B."/>
            <person name="Kuo A."/>
            <person name="Liang C."/>
            <person name="Lipzen A."/>
            <person name="Lutzoni F."/>
            <person name="Magnuson J."/>
            <person name="Mondo S."/>
            <person name="Nolan M."/>
            <person name="Ohm R."/>
            <person name="Pangilinan J."/>
            <person name="Park H.-J."/>
            <person name="Ramirez L."/>
            <person name="Alfaro M."/>
            <person name="Sun H."/>
            <person name="Tritt A."/>
            <person name="Yoshinaga Y."/>
            <person name="Zwiers L.-H."/>
            <person name="Turgeon B.G."/>
            <person name="Goodwin S.B."/>
            <person name="Spatafora J.W."/>
            <person name="Crous P.W."/>
            <person name="Grigoriev I.V."/>
        </authorList>
    </citation>
    <scope>NUCLEOTIDE SEQUENCE</scope>
    <source>
        <strain evidence="2">IPT5</strain>
    </source>
</reference>
<gene>
    <name evidence="2" type="ORF">T440DRAFT_554137</name>
</gene>
<evidence type="ECO:0000313" key="2">
    <source>
        <dbReference type="EMBL" id="KAF2851693.1"/>
    </source>
</evidence>
<evidence type="ECO:0000313" key="3">
    <source>
        <dbReference type="Proteomes" id="UP000799423"/>
    </source>
</evidence>